<accession>A0A2U1MYX8</accession>
<dbReference type="GO" id="GO:0005874">
    <property type="term" value="C:microtubule"/>
    <property type="evidence" value="ECO:0007669"/>
    <property type="project" value="UniProtKB-KW"/>
</dbReference>
<proteinExistence type="inferred from homology"/>
<dbReference type="AlphaFoldDB" id="A0A2U1MYX8"/>
<keyword evidence="3" id="KW-0547">Nucleotide-binding</keyword>
<comment type="caution">
    <text evidence="6">The sequence shown here is derived from an EMBL/GenBank/DDBJ whole genome shotgun (WGS) entry which is preliminary data.</text>
</comment>
<evidence type="ECO:0000313" key="6">
    <source>
        <dbReference type="EMBL" id="PWA66426.1"/>
    </source>
</evidence>
<reference evidence="6 7" key="1">
    <citation type="journal article" date="2018" name="Mol. Plant">
        <title>The genome of Artemisia annua provides insight into the evolution of Asteraceae family and artemisinin biosynthesis.</title>
        <authorList>
            <person name="Shen Q."/>
            <person name="Zhang L."/>
            <person name="Liao Z."/>
            <person name="Wang S."/>
            <person name="Yan T."/>
            <person name="Shi P."/>
            <person name="Liu M."/>
            <person name="Fu X."/>
            <person name="Pan Q."/>
            <person name="Wang Y."/>
            <person name="Lv Z."/>
            <person name="Lu X."/>
            <person name="Zhang F."/>
            <person name="Jiang W."/>
            <person name="Ma Y."/>
            <person name="Chen M."/>
            <person name="Hao X."/>
            <person name="Li L."/>
            <person name="Tang Y."/>
            <person name="Lv G."/>
            <person name="Zhou Y."/>
            <person name="Sun X."/>
            <person name="Brodelius P.E."/>
            <person name="Rose J.K.C."/>
            <person name="Tang K."/>
        </authorList>
    </citation>
    <scope>NUCLEOTIDE SEQUENCE [LARGE SCALE GENOMIC DNA]</scope>
    <source>
        <strain evidence="7">cv. Huhao1</strain>
        <tissue evidence="6">Leaf</tissue>
    </source>
</reference>
<evidence type="ECO:0000256" key="5">
    <source>
        <dbReference type="SAM" id="MobiDB-lite"/>
    </source>
</evidence>
<dbReference type="Proteomes" id="UP000245207">
    <property type="component" value="Unassembled WGS sequence"/>
</dbReference>
<evidence type="ECO:0000256" key="1">
    <source>
        <dbReference type="ARBA" id="ARBA00009636"/>
    </source>
</evidence>
<sequence length="72" mass="8275">MERIPNNESVCDIPPTGLSMSSTFMGNSTEGMDKMELTEAENMNDLVSEYQRYQDVLADVEEDEYQEEDEEN</sequence>
<dbReference type="SUPFAM" id="SSF55307">
    <property type="entry name" value="Tubulin C-terminal domain-like"/>
    <property type="match status" value="1"/>
</dbReference>
<comment type="similarity">
    <text evidence="1">Belongs to the tubulin family.</text>
</comment>
<dbReference type="GO" id="GO:0005525">
    <property type="term" value="F:GTP binding"/>
    <property type="evidence" value="ECO:0007669"/>
    <property type="project" value="UniProtKB-KW"/>
</dbReference>
<keyword evidence="4" id="KW-0342">GTP-binding</keyword>
<evidence type="ECO:0000256" key="2">
    <source>
        <dbReference type="ARBA" id="ARBA00022701"/>
    </source>
</evidence>
<name>A0A2U1MYX8_ARTAN</name>
<evidence type="ECO:0000313" key="7">
    <source>
        <dbReference type="Proteomes" id="UP000245207"/>
    </source>
</evidence>
<dbReference type="InterPro" id="IPR008280">
    <property type="entry name" value="Tub_FtsZ_C"/>
</dbReference>
<keyword evidence="2" id="KW-0493">Microtubule</keyword>
<evidence type="ECO:0000256" key="4">
    <source>
        <dbReference type="ARBA" id="ARBA00023134"/>
    </source>
</evidence>
<dbReference type="InterPro" id="IPR023123">
    <property type="entry name" value="Tubulin_C"/>
</dbReference>
<dbReference type="Gene3D" id="1.10.287.600">
    <property type="entry name" value="Helix hairpin bin"/>
    <property type="match status" value="1"/>
</dbReference>
<dbReference type="EMBL" id="PKPP01004028">
    <property type="protein sequence ID" value="PWA66426.1"/>
    <property type="molecule type" value="Genomic_DNA"/>
</dbReference>
<gene>
    <name evidence="6" type="ORF">CTI12_AA309120</name>
</gene>
<dbReference type="STRING" id="35608.A0A2U1MYX8"/>
<feature type="region of interest" description="Disordered" evidence="5">
    <location>
        <begin position="1"/>
        <end position="29"/>
    </location>
</feature>
<keyword evidence="7" id="KW-1185">Reference proteome</keyword>
<evidence type="ECO:0000256" key="3">
    <source>
        <dbReference type="ARBA" id="ARBA00022741"/>
    </source>
</evidence>
<feature type="compositionally biased region" description="Polar residues" evidence="5">
    <location>
        <begin position="18"/>
        <end position="29"/>
    </location>
</feature>
<protein>
    <submittedName>
        <fullName evidence="6">Beta-tubulin</fullName>
    </submittedName>
</protein>
<organism evidence="6 7">
    <name type="scientific">Artemisia annua</name>
    <name type="common">Sweet wormwood</name>
    <dbReference type="NCBI Taxonomy" id="35608"/>
    <lineage>
        <taxon>Eukaryota</taxon>
        <taxon>Viridiplantae</taxon>
        <taxon>Streptophyta</taxon>
        <taxon>Embryophyta</taxon>
        <taxon>Tracheophyta</taxon>
        <taxon>Spermatophyta</taxon>
        <taxon>Magnoliopsida</taxon>
        <taxon>eudicotyledons</taxon>
        <taxon>Gunneridae</taxon>
        <taxon>Pentapetalae</taxon>
        <taxon>asterids</taxon>
        <taxon>campanulids</taxon>
        <taxon>Asterales</taxon>
        <taxon>Asteraceae</taxon>
        <taxon>Asteroideae</taxon>
        <taxon>Anthemideae</taxon>
        <taxon>Artemisiinae</taxon>
        <taxon>Artemisia</taxon>
    </lineage>
</organism>